<evidence type="ECO:0000256" key="1">
    <source>
        <dbReference type="ARBA" id="ARBA00023015"/>
    </source>
</evidence>
<feature type="domain" description="HTH rpiR-type" evidence="4">
    <location>
        <begin position="1"/>
        <end position="77"/>
    </location>
</feature>
<dbReference type="Gene3D" id="1.10.10.10">
    <property type="entry name" value="Winged helix-like DNA-binding domain superfamily/Winged helix DNA-binding domain"/>
    <property type="match status" value="1"/>
</dbReference>
<dbReference type="EMBL" id="NOJY02000014">
    <property type="protein sequence ID" value="RDY27302.1"/>
    <property type="molecule type" value="Genomic_DNA"/>
</dbReference>
<dbReference type="SUPFAM" id="SSF46689">
    <property type="entry name" value="Homeodomain-like"/>
    <property type="match status" value="1"/>
</dbReference>
<dbReference type="Proteomes" id="UP000215694">
    <property type="component" value="Unassembled WGS sequence"/>
</dbReference>
<feature type="domain" description="SIS" evidence="5">
    <location>
        <begin position="107"/>
        <end position="249"/>
    </location>
</feature>
<keyword evidence="2" id="KW-0238">DNA-binding</keyword>
<reference evidence="6 7" key="1">
    <citation type="journal article" date="2017" name="Genome Announc.">
        <title>Draft Genome Sequence of Romboutsia weinsteinii sp. nov. Strain CCRI-19649(T) Isolated from Surface Water.</title>
        <authorList>
            <person name="Maheux A.F."/>
            <person name="Boudreau D.K."/>
            <person name="Berube E."/>
            <person name="Boissinot M."/>
            <person name="Cantin P."/>
            <person name="Raymond F."/>
            <person name="Corbeil J."/>
            <person name="Omar R.F."/>
            <person name="Bergeron M.G."/>
        </authorList>
    </citation>
    <scope>NUCLEOTIDE SEQUENCE [LARGE SCALE GENOMIC DNA]</scope>
    <source>
        <strain evidence="6 7">CCRI-19649</strain>
    </source>
</reference>
<dbReference type="InterPro" id="IPR035472">
    <property type="entry name" value="RpiR-like_SIS"/>
</dbReference>
<keyword evidence="3" id="KW-0804">Transcription</keyword>
<dbReference type="InterPro" id="IPR000281">
    <property type="entry name" value="HTH_RpiR"/>
</dbReference>
<evidence type="ECO:0000256" key="3">
    <source>
        <dbReference type="ARBA" id="ARBA00023163"/>
    </source>
</evidence>
<dbReference type="Pfam" id="PF01380">
    <property type="entry name" value="SIS"/>
    <property type="match status" value="1"/>
</dbReference>
<evidence type="ECO:0000313" key="6">
    <source>
        <dbReference type="EMBL" id="RDY27302.1"/>
    </source>
</evidence>
<name>A0A371J3E5_9FIRM</name>
<dbReference type="OrthoDB" id="63027at2"/>
<dbReference type="SUPFAM" id="SSF53697">
    <property type="entry name" value="SIS domain"/>
    <property type="match status" value="1"/>
</dbReference>
<dbReference type="PROSITE" id="PS51071">
    <property type="entry name" value="HTH_RPIR"/>
    <property type="match status" value="1"/>
</dbReference>
<dbReference type="GO" id="GO:0097367">
    <property type="term" value="F:carbohydrate derivative binding"/>
    <property type="evidence" value="ECO:0007669"/>
    <property type="project" value="InterPro"/>
</dbReference>
<proteinExistence type="predicted"/>
<dbReference type="InterPro" id="IPR047640">
    <property type="entry name" value="RpiR-like"/>
</dbReference>
<keyword evidence="1" id="KW-0805">Transcription regulation</keyword>
<dbReference type="Pfam" id="PF01418">
    <property type="entry name" value="HTH_6"/>
    <property type="match status" value="1"/>
</dbReference>
<comment type="caution">
    <text evidence="6">The sequence shown here is derived from an EMBL/GenBank/DDBJ whole genome shotgun (WGS) entry which is preliminary data.</text>
</comment>
<dbReference type="GO" id="GO:1901135">
    <property type="term" value="P:carbohydrate derivative metabolic process"/>
    <property type="evidence" value="ECO:0007669"/>
    <property type="project" value="InterPro"/>
</dbReference>
<dbReference type="InterPro" id="IPR036388">
    <property type="entry name" value="WH-like_DNA-bd_sf"/>
</dbReference>
<evidence type="ECO:0000259" key="4">
    <source>
        <dbReference type="PROSITE" id="PS51071"/>
    </source>
</evidence>
<dbReference type="InterPro" id="IPR001347">
    <property type="entry name" value="SIS_dom"/>
</dbReference>
<dbReference type="PROSITE" id="PS51464">
    <property type="entry name" value="SIS"/>
    <property type="match status" value="1"/>
</dbReference>
<dbReference type="GO" id="GO:0003700">
    <property type="term" value="F:DNA-binding transcription factor activity"/>
    <property type="evidence" value="ECO:0007669"/>
    <property type="project" value="InterPro"/>
</dbReference>
<dbReference type="PANTHER" id="PTHR30514:SF1">
    <property type="entry name" value="HTH-TYPE TRANSCRIPTIONAL REGULATOR HEXR-RELATED"/>
    <property type="match status" value="1"/>
</dbReference>
<evidence type="ECO:0000256" key="2">
    <source>
        <dbReference type="ARBA" id="ARBA00023125"/>
    </source>
</evidence>
<dbReference type="InterPro" id="IPR046348">
    <property type="entry name" value="SIS_dom_sf"/>
</dbReference>
<dbReference type="RefSeq" id="WP_094368345.1">
    <property type="nucleotide sequence ID" value="NZ_NOJY02000014.1"/>
</dbReference>
<dbReference type="CDD" id="cd05013">
    <property type="entry name" value="SIS_RpiR"/>
    <property type="match status" value="1"/>
</dbReference>
<dbReference type="InterPro" id="IPR009057">
    <property type="entry name" value="Homeodomain-like_sf"/>
</dbReference>
<dbReference type="PANTHER" id="PTHR30514">
    <property type="entry name" value="GLUCOKINASE"/>
    <property type="match status" value="1"/>
</dbReference>
<accession>A0A371J3E5</accession>
<evidence type="ECO:0000313" key="7">
    <source>
        <dbReference type="Proteomes" id="UP000215694"/>
    </source>
</evidence>
<organism evidence="6 7">
    <name type="scientific">Romboutsia weinsteinii</name>
    <dbReference type="NCBI Taxonomy" id="2020949"/>
    <lineage>
        <taxon>Bacteria</taxon>
        <taxon>Bacillati</taxon>
        <taxon>Bacillota</taxon>
        <taxon>Clostridia</taxon>
        <taxon>Peptostreptococcales</taxon>
        <taxon>Peptostreptococcaceae</taxon>
        <taxon>Romboutsia</taxon>
    </lineage>
</organism>
<gene>
    <name evidence="6" type="ORF">CHL78_009965</name>
</gene>
<protein>
    <submittedName>
        <fullName evidence="6">MurR/RpiR family transcriptional regulator</fullName>
    </submittedName>
</protein>
<dbReference type="Gene3D" id="3.40.50.10490">
    <property type="entry name" value="Glucose-6-phosphate isomerase like protein, domain 1"/>
    <property type="match status" value="1"/>
</dbReference>
<evidence type="ECO:0000259" key="5">
    <source>
        <dbReference type="PROSITE" id="PS51464"/>
    </source>
</evidence>
<dbReference type="AlphaFoldDB" id="A0A371J3E5"/>
<keyword evidence="7" id="KW-1185">Reference proteome</keyword>
<sequence length="252" mass="29292">MELEKLINTHFELLTENDLFIWKYIKNNIEKCCELSCEELAKECSVSRATILRFSRKISLSSFADLKLYIKMYHQSIESQDSKSLDYICENYHKLIDKFKKKDFYSVCEKIQKAERIFIFGTGNAQKAEANELKRVFLTVGKCFYELFDIGELMLISDTFTDKDLMFIISLSGETESALEIAKHLKCSNVPTISLTRLKNNSLARICDENLYVGTTFMQGANNLNYETTTLFFILIEILFIKYMDYVRGSTI</sequence>
<dbReference type="GO" id="GO:0003677">
    <property type="term" value="F:DNA binding"/>
    <property type="evidence" value="ECO:0007669"/>
    <property type="project" value="UniProtKB-KW"/>
</dbReference>